<keyword evidence="5" id="KW-1185">Reference proteome</keyword>
<dbReference type="GO" id="GO:0008168">
    <property type="term" value="F:methyltransferase activity"/>
    <property type="evidence" value="ECO:0007669"/>
    <property type="project" value="UniProtKB-KW"/>
</dbReference>
<dbReference type="EMBL" id="SRSD01000003">
    <property type="protein sequence ID" value="KAA0893315.1"/>
    <property type="molecule type" value="Genomic_DNA"/>
</dbReference>
<evidence type="ECO:0000256" key="1">
    <source>
        <dbReference type="ARBA" id="ARBA00022603"/>
    </source>
</evidence>
<evidence type="ECO:0000256" key="2">
    <source>
        <dbReference type="ARBA" id="ARBA00022691"/>
    </source>
</evidence>
<dbReference type="OrthoDB" id="5489421at2"/>
<dbReference type="PANTHER" id="PTHR47739">
    <property type="entry name" value="TRNA1(VAL) (ADENINE(37)-N6)-METHYLTRANSFERASE"/>
    <property type="match status" value="1"/>
</dbReference>
<feature type="domain" description="Methyltransferase small" evidence="3">
    <location>
        <begin position="32"/>
        <end position="125"/>
    </location>
</feature>
<proteinExistence type="predicted"/>
<organism evidence="4 5">
    <name type="scientific">Oryzomonas rubra</name>
    <dbReference type="NCBI Taxonomy" id="2509454"/>
    <lineage>
        <taxon>Bacteria</taxon>
        <taxon>Pseudomonadati</taxon>
        <taxon>Thermodesulfobacteriota</taxon>
        <taxon>Desulfuromonadia</taxon>
        <taxon>Geobacterales</taxon>
        <taxon>Geobacteraceae</taxon>
        <taxon>Oryzomonas</taxon>
    </lineage>
</organism>
<dbReference type="PANTHER" id="PTHR47739:SF1">
    <property type="entry name" value="TRNA1(VAL) (ADENINE(37)-N6)-METHYLTRANSFERASE"/>
    <property type="match status" value="1"/>
</dbReference>
<evidence type="ECO:0000313" key="5">
    <source>
        <dbReference type="Proteomes" id="UP000324298"/>
    </source>
</evidence>
<sequence length="241" mass="26162">MQAEETTDELRAYDLRVRQPKEGYRFSLDPLLLCDFIEAGSVGRVIDLGTGCGIIPLILARKAAGASLVGVEFQEEAAGLAMRNVALNGLQERIGIICDDILSLRRRFPVSSFDLVTANPPYRTPGSGRISPRAGRDLARHESSAGLFDFLSVAKYLVKPSGAICFISHPSRLAEFVRCAGELKLALLRLRMVHGSAAAPATMFLAQLAKGRKGDTLVLPPLLIHDEQGEYSCEAQRILGE</sequence>
<comment type="caution">
    <text evidence="4">The sequence shown here is derived from an EMBL/GenBank/DDBJ whole genome shotgun (WGS) entry which is preliminary data.</text>
</comment>
<name>A0A5A9XL73_9BACT</name>
<dbReference type="RefSeq" id="WP_149306631.1">
    <property type="nucleotide sequence ID" value="NZ_SRSD01000003.1"/>
</dbReference>
<keyword evidence="1 4" id="KW-0489">Methyltransferase</keyword>
<keyword evidence="2" id="KW-0949">S-adenosyl-L-methionine</keyword>
<evidence type="ECO:0000259" key="3">
    <source>
        <dbReference type="Pfam" id="PF05175"/>
    </source>
</evidence>
<dbReference type="InterPro" id="IPR029063">
    <property type="entry name" value="SAM-dependent_MTases_sf"/>
</dbReference>
<dbReference type="Gene3D" id="3.40.50.150">
    <property type="entry name" value="Vaccinia Virus protein VP39"/>
    <property type="match status" value="1"/>
</dbReference>
<protein>
    <submittedName>
        <fullName evidence="4">tRNA1(Val) (Adenine(37)-N6)-methyltransferase</fullName>
    </submittedName>
</protein>
<dbReference type="InterPro" id="IPR050210">
    <property type="entry name" value="tRNA_Adenine-N(6)_MTase"/>
</dbReference>
<dbReference type="Pfam" id="PF05175">
    <property type="entry name" value="MTS"/>
    <property type="match status" value="1"/>
</dbReference>
<dbReference type="InterPro" id="IPR007848">
    <property type="entry name" value="Small_mtfrase_dom"/>
</dbReference>
<keyword evidence="4" id="KW-0808">Transferase</keyword>
<gene>
    <name evidence="4" type="ORF">ET418_05725</name>
</gene>
<dbReference type="GO" id="GO:0032259">
    <property type="term" value="P:methylation"/>
    <property type="evidence" value="ECO:0007669"/>
    <property type="project" value="UniProtKB-KW"/>
</dbReference>
<dbReference type="CDD" id="cd02440">
    <property type="entry name" value="AdoMet_MTases"/>
    <property type="match status" value="1"/>
</dbReference>
<dbReference type="AlphaFoldDB" id="A0A5A9XL73"/>
<accession>A0A5A9XL73</accession>
<dbReference type="SUPFAM" id="SSF53335">
    <property type="entry name" value="S-adenosyl-L-methionine-dependent methyltransferases"/>
    <property type="match status" value="1"/>
</dbReference>
<reference evidence="4 5" key="1">
    <citation type="submission" date="2019-04" db="EMBL/GenBank/DDBJ databases">
        <title>Geobacter ruber sp. nov., ferric-reducing bacteria isolated from paddy soil.</title>
        <authorList>
            <person name="Xu Z."/>
            <person name="Masuda Y."/>
            <person name="Itoh H."/>
            <person name="Senoo K."/>
        </authorList>
    </citation>
    <scope>NUCLEOTIDE SEQUENCE [LARGE SCALE GENOMIC DNA]</scope>
    <source>
        <strain evidence="4 5">Red88</strain>
    </source>
</reference>
<dbReference type="Proteomes" id="UP000324298">
    <property type="component" value="Unassembled WGS sequence"/>
</dbReference>
<evidence type="ECO:0000313" key="4">
    <source>
        <dbReference type="EMBL" id="KAA0893315.1"/>
    </source>
</evidence>